<dbReference type="EMBL" id="JBHULC010000008">
    <property type="protein sequence ID" value="MFD2520959.1"/>
    <property type="molecule type" value="Genomic_DNA"/>
</dbReference>
<reference evidence="4" key="1">
    <citation type="journal article" date="2019" name="Int. J. Syst. Evol. Microbiol.">
        <title>The Global Catalogue of Microorganisms (GCM) 10K type strain sequencing project: providing services to taxonomists for standard genome sequencing and annotation.</title>
        <authorList>
            <consortium name="The Broad Institute Genomics Platform"/>
            <consortium name="The Broad Institute Genome Sequencing Center for Infectious Disease"/>
            <person name="Wu L."/>
            <person name="Ma J."/>
        </authorList>
    </citation>
    <scope>NUCLEOTIDE SEQUENCE [LARGE SCALE GENOMIC DNA]</scope>
    <source>
        <strain evidence="4">KCTC 52344</strain>
    </source>
</reference>
<dbReference type="Proteomes" id="UP001597510">
    <property type="component" value="Unassembled WGS sequence"/>
</dbReference>
<organism evidence="3 4">
    <name type="scientific">Emticicia soli</name>
    <dbReference type="NCBI Taxonomy" id="2027878"/>
    <lineage>
        <taxon>Bacteria</taxon>
        <taxon>Pseudomonadati</taxon>
        <taxon>Bacteroidota</taxon>
        <taxon>Cytophagia</taxon>
        <taxon>Cytophagales</taxon>
        <taxon>Leadbetterellaceae</taxon>
        <taxon>Emticicia</taxon>
    </lineage>
</organism>
<comment type="caution">
    <text evidence="3">The sequence shown here is derived from an EMBL/GenBank/DDBJ whole genome shotgun (WGS) entry which is preliminary data.</text>
</comment>
<dbReference type="InterPro" id="IPR024079">
    <property type="entry name" value="MetalloPept_cat_dom_sf"/>
</dbReference>
<dbReference type="PROSITE" id="PS50215">
    <property type="entry name" value="ADAM_MEPRO"/>
    <property type="match status" value="1"/>
</dbReference>
<protein>
    <submittedName>
        <fullName evidence="3">M12 family metallo-peptidase</fullName>
    </submittedName>
</protein>
<accession>A0ABW5J5Y5</accession>
<evidence type="ECO:0000313" key="3">
    <source>
        <dbReference type="EMBL" id="MFD2520959.1"/>
    </source>
</evidence>
<dbReference type="Gene3D" id="3.40.390.10">
    <property type="entry name" value="Collagenase (Catalytic Domain)"/>
    <property type="match status" value="1"/>
</dbReference>
<sequence length="914" mass="94677">MKKTLPLLLLLILCLKNNSLLAQEKLTDLFTSPALTNVNALSSETKQFVDNLASARLLAINKPIHSVLLNKKNAYQINIPTQNRGNLELELSPANITSADFKLKTQDGDIPFTLPTFYWGKVVGAEKSFVALTVTDNGIEGIIEADNYKFTLGKIKGQNTDLHIVYETNDIPIDTPIETHEPIGVEENTVKQIDKVLPDNSGNNPINNAENGCRIIRIYMEADYQTYLDLGSNTTNVLNYVTAIFNNVAKLYMNEGVSIVLSKLSIWTTADRYRGANNSQQALYIFDDYSFTDGDIAHLISTRGLGGGIAYYYINSPSVYGGMTTRAVFKDCSKSAAYGVSGSLWTSVVNIPTYSWNVNVIAHELGHNFGLPHTHSCTWPGGAIDNCGPSYGYYEGSCNPPSIPSNTGTVMSYCHLNFGMNFAYGFGPKPGDKMRAEVAAAGCLGQTTLTPPTTTANSRCGTGTVTLNASGCTGGTLNWYASSAGTTIINTGTSFTTPTLTSNATYYVDCTVRVCSSSRISVTATITSTPVAPTTTSRSRCGTGTVTLSAAGCAGGTIHWYGGATGGSSLGTGTSFITPTISENATYYVGCTVGSCASASRTSVVATVTTAPTAPTTTPASRCGTGTVILNAGGCIGGTINWYTASTGGTSVGTGTSFTTPSISGNTTYYVACTVGSCTSTTRTSVIASITALPAIPTVSDKNRCGAGTLVLTATGCSGGTINWYAASTGGTTIATGGSFTTPSLSATTTYYTACTVGSCTSARTAVKAIIGTNPAAPTLTDKSRCGTGTVVLTATGCSGGTINWYSASSGGSSLGVGGSFTTPSLSASTTYYAGCTVGTCTSTRASVIATININLAFGKINQSAGTYASSQTITSAANVGNPTSYSAGKSITLSPGFQAGTNETFTARIQNCQ</sequence>
<evidence type="ECO:0000256" key="1">
    <source>
        <dbReference type="SAM" id="SignalP"/>
    </source>
</evidence>
<evidence type="ECO:0000259" key="2">
    <source>
        <dbReference type="PROSITE" id="PS50215"/>
    </source>
</evidence>
<proteinExistence type="predicted"/>
<gene>
    <name evidence="3" type="ORF">ACFSR2_08700</name>
</gene>
<dbReference type="SUPFAM" id="SSF55486">
    <property type="entry name" value="Metalloproteases ('zincins'), catalytic domain"/>
    <property type="match status" value="1"/>
</dbReference>
<keyword evidence="4" id="KW-1185">Reference proteome</keyword>
<dbReference type="Pfam" id="PF13688">
    <property type="entry name" value="Reprolysin_5"/>
    <property type="match status" value="1"/>
</dbReference>
<dbReference type="InterPro" id="IPR001590">
    <property type="entry name" value="Peptidase_M12B"/>
</dbReference>
<feature type="chain" id="PRO_5045183118" evidence="1">
    <location>
        <begin position="23"/>
        <end position="914"/>
    </location>
</feature>
<dbReference type="InterPro" id="IPR044023">
    <property type="entry name" value="Ig_7"/>
</dbReference>
<feature type="signal peptide" evidence="1">
    <location>
        <begin position="1"/>
        <end position="22"/>
    </location>
</feature>
<keyword evidence="1" id="KW-0732">Signal</keyword>
<evidence type="ECO:0000313" key="4">
    <source>
        <dbReference type="Proteomes" id="UP001597510"/>
    </source>
</evidence>
<feature type="domain" description="Peptidase M12B" evidence="2">
    <location>
        <begin position="214"/>
        <end position="417"/>
    </location>
</feature>
<dbReference type="InterPro" id="IPR055015">
    <property type="entry name" value="GCX_COOH"/>
</dbReference>
<dbReference type="Pfam" id="PF19081">
    <property type="entry name" value="Ig_7"/>
    <property type="match status" value="5"/>
</dbReference>
<dbReference type="PANTHER" id="PTHR11905">
    <property type="entry name" value="ADAM A DISINTEGRIN AND METALLOPROTEASE DOMAIN"/>
    <property type="match status" value="1"/>
</dbReference>
<dbReference type="RefSeq" id="WP_340235039.1">
    <property type="nucleotide sequence ID" value="NZ_JBBEWC010000003.1"/>
</dbReference>
<dbReference type="NCBIfam" id="NF045639">
    <property type="entry name" value="GCX_COOH"/>
    <property type="match status" value="1"/>
</dbReference>
<name>A0ABW5J5Y5_9BACT</name>
<dbReference type="PANTHER" id="PTHR11905:SF159">
    <property type="entry name" value="ADAM METALLOPROTEASE"/>
    <property type="match status" value="1"/>
</dbReference>